<dbReference type="InterPro" id="IPR027417">
    <property type="entry name" value="P-loop_NTPase"/>
</dbReference>
<dbReference type="EMBL" id="CP159373">
    <property type="protein sequence ID" value="XCN72052.1"/>
    <property type="molecule type" value="Genomic_DNA"/>
</dbReference>
<evidence type="ECO:0000256" key="3">
    <source>
        <dbReference type="ARBA" id="ARBA00022741"/>
    </source>
</evidence>
<evidence type="ECO:0000256" key="1">
    <source>
        <dbReference type="ARBA" id="ARBA00022490"/>
    </source>
</evidence>
<reference evidence="9" key="2">
    <citation type="submission" date="2024-06" db="EMBL/GenBank/DDBJ databases">
        <authorList>
            <person name="Plum-Jensen L.E."/>
            <person name="Schramm A."/>
            <person name="Marshall I.P.G."/>
        </authorList>
    </citation>
    <scope>NUCLEOTIDE SEQUENCE</scope>
    <source>
        <strain evidence="9">Rat1</strain>
    </source>
</reference>
<evidence type="ECO:0000256" key="6">
    <source>
        <dbReference type="HAMAP-Rule" id="MF_00900"/>
    </source>
</evidence>
<dbReference type="FunFam" id="3.40.50.11060:FF:000001">
    <property type="entry name" value="GTPase HflX"/>
    <property type="match status" value="1"/>
</dbReference>
<dbReference type="PANTHER" id="PTHR10229">
    <property type="entry name" value="GTP-BINDING PROTEIN HFLX"/>
    <property type="match status" value="1"/>
</dbReference>
<dbReference type="Pfam" id="PF16360">
    <property type="entry name" value="GTP-bdg_M"/>
    <property type="match status" value="1"/>
</dbReference>
<comment type="subcellular location">
    <subcellularLocation>
        <location evidence="6">Cytoplasm</location>
    </subcellularLocation>
    <text evidence="6">May associate with membranes.</text>
</comment>
<dbReference type="Gene3D" id="3.40.50.11060">
    <property type="entry name" value="GTPase HflX, N-terminal domain"/>
    <property type="match status" value="1"/>
</dbReference>
<dbReference type="InterPro" id="IPR030394">
    <property type="entry name" value="G_HFLX_dom"/>
</dbReference>
<dbReference type="PROSITE" id="PS51705">
    <property type="entry name" value="G_HFLX"/>
    <property type="match status" value="1"/>
</dbReference>
<evidence type="ECO:0000259" key="8">
    <source>
        <dbReference type="PROSITE" id="PS51705"/>
    </source>
</evidence>
<evidence type="ECO:0000256" key="5">
    <source>
        <dbReference type="ARBA" id="ARBA00023134"/>
    </source>
</evidence>
<dbReference type="PRINTS" id="PR00326">
    <property type="entry name" value="GTP1OBG"/>
</dbReference>
<keyword evidence="4" id="KW-0460">Magnesium</keyword>
<proteinExistence type="inferred from homology"/>
<feature type="coiled-coil region" evidence="7">
    <location>
        <begin position="314"/>
        <end position="341"/>
    </location>
</feature>
<keyword evidence="2" id="KW-0479">Metal-binding</keyword>
<accession>A0AAU8LSN0</accession>
<keyword evidence="7" id="KW-0175">Coiled coil</keyword>
<comment type="similarity">
    <text evidence="6">Belongs to the TRAFAC class OBG-HflX-like GTPase superfamily. HflX GTPase family.</text>
</comment>
<gene>
    <name evidence="6 9" type="primary">hflX</name>
    <name evidence="9" type="ORF">Q3M24_17315</name>
</gene>
<dbReference type="HAMAP" id="MF_00900">
    <property type="entry name" value="GTPase_HflX"/>
    <property type="match status" value="1"/>
</dbReference>
<dbReference type="InterPro" id="IPR016496">
    <property type="entry name" value="GTPase_HflX"/>
</dbReference>
<keyword evidence="3 6" id="KW-0547">Nucleotide-binding</keyword>
<protein>
    <recommendedName>
        <fullName evidence="6">GTPase HflX</fullName>
    </recommendedName>
    <alternativeName>
        <fullName evidence="6">GTP-binding protein HflX</fullName>
    </alternativeName>
</protein>
<keyword evidence="1 6" id="KW-0963">Cytoplasm</keyword>
<dbReference type="Gene3D" id="6.10.250.2860">
    <property type="match status" value="1"/>
</dbReference>
<evidence type="ECO:0000256" key="4">
    <source>
        <dbReference type="ARBA" id="ARBA00022842"/>
    </source>
</evidence>
<dbReference type="InterPro" id="IPR042108">
    <property type="entry name" value="GTPase_HflX_N_sf"/>
</dbReference>
<dbReference type="KEGG" id="eaj:Q3M24_17315"/>
<dbReference type="SUPFAM" id="SSF52540">
    <property type="entry name" value="P-loop containing nucleoside triphosphate hydrolases"/>
    <property type="match status" value="1"/>
</dbReference>
<dbReference type="AlphaFoldDB" id="A0AAU8LSN0"/>
<evidence type="ECO:0000256" key="2">
    <source>
        <dbReference type="ARBA" id="ARBA00022723"/>
    </source>
</evidence>
<reference evidence="9" key="1">
    <citation type="journal article" date="2024" name="Syst. Appl. Microbiol.">
        <title>First single-strain enrichments of Electrothrix cable bacteria, description of E. aestuarii sp. nov. and E. rattekaaiensis sp. nov., and proposal of a cable bacteria taxonomy following the rules of the SeqCode.</title>
        <authorList>
            <person name="Plum-Jensen L.E."/>
            <person name="Schramm A."/>
            <person name="Marshall I.P.G."/>
        </authorList>
    </citation>
    <scope>NUCLEOTIDE SEQUENCE</scope>
    <source>
        <strain evidence="9">Rat1</strain>
    </source>
</reference>
<dbReference type="InterPro" id="IPR032305">
    <property type="entry name" value="GTP-bd_M"/>
</dbReference>
<dbReference type="GO" id="GO:0043022">
    <property type="term" value="F:ribosome binding"/>
    <property type="evidence" value="ECO:0007669"/>
    <property type="project" value="TreeGrafter"/>
</dbReference>
<dbReference type="GO" id="GO:0003924">
    <property type="term" value="F:GTPase activity"/>
    <property type="evidence" value="ECO:0007669"/>
    <property type="project" value="UniProtKB-UniRule"/>
</dbReference>
<dbReference type="InterPro" id="IPR006073">
    <property type="entry name" value="GTP-bd"/>
</dbReference>
<dbReference type="NCBIfam" id="TIGR03156">
    <property type="entry name" value="GTP_HflX"/>
    <property type="match status" value="1"/>
</dbReference>
<keyword evidence="5 6" id="KW-0342">GTP-binding</keyword>
<dbReference type="Pfam" id="PF01926">
    <property type="entry name" value="MMR_HSR1"/>
    <property type="match status" value="1"/>
</dbReference>
<evidence type="ECO:0000256" key="7">
    <source>
        <dbReference type="SAM" id="Coils"/>
    </source>
</evidence>
<dbReference type="InterPro" id="IPR025121">
    <property type="entry name" value="GTPase_HflX_N"/>
</dbReference>
<comment type="function">
    <text evidence="6">GTPase that associates with the 50S ribosomal subunit and may have a role during protein synthesis or ribosome biogenesis.</text>
</comment>
<evidence type="ECO:0000313" key="9">
    <source>
        <dbReference type="EMBL" id="XCN72052.1"/>
    </source>
</evidence>
<organism evidence="9">
    <name type="scientific">Candidatus Electrothrix aestuarii</name>
    <dbReference type="NCBI Taxonomy" id="3062594"/>
    <lineage>
        <taxon>Bacteria</taxon>
        <taxon>Pseudomonadati</taxon>
        <taxon>Thermodesulfobacteriota</taxon>
        <taxon>Desulfobulbia</taxon>
        <taxon>Desulfobulbales</taxon>
        <taxon>Desulfobulbaceae</taxon>
        <taxon>Candidatus Electrothrix</taxon>
    </lineage>
</organism>
<feature type="domain" description="Hflx-type G" evidence="8">
    <location>
        <begin position="355"/>
        <end position="518"/>
    </location>
</feature>
<dbReference type="PANTHER" id="PTHR10229:SF0">
    <property type="entry name" value="GTP-BINDING PROTEIN 6-RELATED"/>
    <property type="match status" value="1"/>
</dbReference>
<dbReference type="GO" id="GO:0046872">
    <property type="term" value="F:metal ion binding"/>
    <property type="evidence" value="ECO:0007669"/>
    <property type="project" value="UniProtKB-KW"/>
</dbReference>
<dbReference type="Gene3D" id="3.40.50.300">
    <property type="entry name" value="P-loop containing nucleotide triphosphate hydrolases"/>
    <property type="match status" value="1"/>
</dbReference>
<dbReference type="CDD" id="cd01878">
    <property type="entry name" value="HflX"/>
    <property type="match status" value="1"/>
</dbReference>
<dbReference type="Pfam" id="PF13167">
    <property type="entry name" value="GTP-bdg_N"/>
    <property type="match status" value="1"/>
</dbReference>
<dbReference type="GO" id="GO:0005737">
    <property type="term" value="C:cytoplasm"/>
    <property type="evidence" value="ECO:0007669"/>
    <property type="project" value="UniProtKB-SubCell"/>
</dbReference>
<comment type="subunit">
    <text evidence="6">Monomer. Associates with the 50S ribosomal subunit.</text>
</comment>
<name>A0AAU8LSN0_9BACT</name>
<dbReference type="GO" id="GO:0005525">
    <property type="term" value="F:GTP binding"/>
    <property type="evidence" value="ECO:0007669"/>
    <property type="project" value="UniProtKB-UniRule"/>
</dbReference>
<sequence length="518" mass="58830">MEQKKVNPDEIIGRDLARSMTSLSTELNRQIGLIIHRSGKVEFVLLGDYNRIEIPVLSKIRTAGGRLRGLRCVHTSFHSSITEEDIMDMACLRLDMISALTMKDGYPDLLHTAHLVPTPRDDRDWNLLEPVHPAAQQQSCLALIESIEHQFSRARPIREVDKGRDRAILISVSTGSRAEAEDSMLELSELARAAGVQVVDQVIQRRRQLHPRFILGRGKLVDIVMMSLRNGANLLIFDQELSPSQVRSVTNHTDLRIIDRTQLILDIFASRARSREGKLQIEMAQLKYMLPMLTTKDDALSRLTGGIGARGPGETKLEIDRRRINDRLARLAKELKAVGKQRYHRRNRRRKHDVPVVSLVGYTNAGKSTLLNTLTHSHIQAEDMLFATLDPTSRRLRFPEETEVIITDTVGFIRQLPAELLKAFESTLEELFEADLLLHVIDISNHAWKDQVKVVEDLLQRLELDKIPCLRVYNKIDKLADDLPPQVKNGLCICAHEATTLQKLLGMMEHMLLDMNRG</sequence>